<evidence type="ECO:0000313" key="1">
    <source>
        <dbReference type="EMBL" id="KAI0032367.1"/>
    </source>
</evidence>
<keyword evidence="2" id="KW-1185">Reference proteome</keyword>
<reference evidence="1" key="2">
    <citation type="journal article" date="2022" name="New Phytol.">
        <title>Evolutionary transition to the ectomycorrhizal habit in the genomes of a hyperdiverse lineage of mushroom-forming fungi.</title>
        <authorList>
            <person name="Looney B."/>
            <person name="Miyauchi S."/>
            <person name="Morin E."/>
            <person name="Drula E."/>
            <person name="Courty P.E."/>
            <person name="Kohler A."/>
            <person name="Kuo A."/>
            <person name="LaButti K."/>
            <person name="Pangilinan J."/>
            <person name="Lipzen A."/>
            <person name="Riley R."/>
            <person name="Andreopoulos W."/>
            <person name="He G."/>
            <person name="Johnson J."/>
            <person name="Nolan M."/>
            <person name="Tritt A."/>
            <person name="Barry K.W."/>
            <person name="Grigoriev I.V."/>
            <person name="Nagy L.G."/>
            <person name="Hibbett D."/>
            <person name="Henrissat B."/>
            <person name="Matheny P.B."/>
            <person name="Labbe J."/>
            <person name="Martin F.M."/>
        </authorList>
    </citation>
    <scope>NUCLEOTIDE SEQUENCE</scope>
    <source>
        <strain evidence="1">EC-137</strain>
    </source>
</reference>
<dbReference type="EMBL" id="MU273548">
    <property type="protein sequence ID" value="KAI0032367.1"/>
    <property type="molecule type" value="Genomic_DNA"/>
</dbReference>
<sequence>MAYVSEKRQEQQCEDVDLSHHISDYARGFRVSPLKGLQKYIGREDMISFSGGMPHPAVFPFADISANILVPDSFSIAPTLTSPPRGALSWLWRLFGYDPSQERTSPIRVSKVPASGDAGLNLATALQYGPATGLAETQRFTHAFSARVFRPARSDFATLVHTGNTDAWGRCARALLNSGDTVLAEEWTYPSALATATPIRIDVLPVPIDGIGMRADKLRALLAGWDDKKGRRPHVMYTVPVGQNPSGATMDLKRKREIYDICVEFDVIIVEDDPYYFLQMDEYVSKDVRAGRAASEGEGDNEAFLGSLAPSYLSIDTQGRVIRLDTFSKTIAPGMRLGWFTCSPLFAERFERVGETSTQSPCGLGQALAMQLLRTWTPDGFVRWLRGLRAQYTARRDFFVDALAGTFELEERVATQGIWEGARVYTAYARPHRGYRMMSEKKSRVPLFEFVPPSAGMFVWIKLNLAASPRHRTDDEEDTLEMQFWTHLADAGVLTAPGWFFSAHIAHDGAEHAEPDFDVEGHLRLSFSLATTDEMERGVKLFEKTLREFFQI</sequence>
<protein>
    <submittedName>
        <fullName evidence="1">Pyridoxal phosphate-dependent transferase</fullName>
    </submittedName>
</protein>
<reference evidence="1" key="1">
    <citation type="submission" date="2021-02" db="EMBL/GenBank/DDBJ databases">
        <authorList>
            <consortium name="DOE Joint Genome Institute"/>
            <person name="Ahrendt S."/>
            <person name="Looney B.P."/>
            <person name="Miyauchi S."/>
            <person name="Morin E."/>
            <person name="Drula E."/>
            <person name="Courty P.E."/>
            <person name="Chicoki N."/>
            <person name="Fauchery L."/>
            <person name="Kohler A."/>
            <person name="Kuo A."/>
            <person name="Labutti K."/>
            <person name="Pangilinan J."/>
            <person name="Lipzen A."/>
            <person name="Riley R."/>
            <person name="Andreopoulos W."/>
            <person name="He G."/>
            <person name="Johnson J."/>
            <person name="Barry K.W."/>
            <person name="Grigoriev I.V."/>
            <person name="Nagy L."/>
            <person name="Hibbett D."/>
            <person name="Henrissat B."/>
            <person name="Matheny P.B."/>
            <person name="Labbe J."/>
            <person name="Martin F."/>
        </authorList>
    </citation>
    <scope>NUCLEOTIDE SEQUENCE</scope>
    <source>
        <strain evidence="1">EC-137</strain>
    </source>
</reference>
<accession>A0ACB8QL29</accession>
<evidence type="ECO:0000313" key="2">
    <source>
        <dbReference type="Proteomes" id="UP000814128"/>
    </source>
</evidence>
<keyword evidence="1" id="KW-0808">Transferase</keyword>
<organism evidence="1 2">
    <name type="scientific">Vararia minispora EC-137</name>
    <dbReference type="NCBI Taxonomy" id="1314806"/>
    <lineage>
        <taxon>Eukaryota</taxon>
        <taxon>Fungi</taxon>
        <taxon>Dikarya</taxon>
        <taxon>Basidiomycota</taxon>
        <taxon>Agaricomycotina</taxon>
        <taxon>Agaricomycetes</taxon>
        <taxon>Russulales</taxon>
        <taxon>Lachnocladiaceae</taxon>
        <taxon>Vararia</taxon>
    </lineage>
</organism>
<comment type="caution">
    <text evidence="1">The sequence shown here is derived from an EMBL/GenBank/DDBJ whole genome shotgun (WGS) entry which is preliminary data.</text>
</comment>
<name>A0ACB8QL29_9AGAM</name>
<gene>
    <name evidence="1" type="ORF">K488DRAFT_50046</name>
</gene>
<proteinExistence type="predicted"/>
<dbReference type="Proteomes" id="UP000814128">
    <property type="component" value="Unassembled WGS sequence"/>
</dbReference>